<feature type="transmembrane region" description="Helical" evidence="11">
    <location>
        <begin position="190"/>
        <end position="211"/>
    </location>
</feature>
<dbReference type="GO" id="GO:0007200">
    <property type="term" value="P:phospholipase C-activating G protein-coupled receptor signaling pathway"/>
    <property type="evidence" value="ECO:0007669"/>
    <property type="project" value="TreeGrafter"/>
</dbReference>
<dbReference type="InterPro" id="IPR000276">
    <property type="entry name" value="GPCR_Rhodpsn"/>
</dbReference>
<keyword evidence="13" id="KW-1185">Reference proteome</keyword>
<feature type="compositionally biased region" description="Basic and acidic residues" evidence="10">
    <location>
        <begin position="858"/>
        <end position="868"/>
    </location>
</feature>
<evidence type="ECO:0000313" key="13">
    <source>
        <dbReference type="Proteomes" id="UP000887572"/>
    </source>
</evidence>
<keyword evidence="5 9" id="KW-0297">G-protein coupled receptor</keyword>
<dbReference type="WBParaSite" id="Gr19_v10_g16638.t1">
    <property type="protein sequence ID" value="Gr19_v10_g16638.t1"/>
    <property type="gene ID" value="Gr19_v10_g16638"/>
</dbReference>
<evidence type="ECO:0000256" key="2">
    <source>
        <dbReference type="ARBA" id="ARBA00022475"/>
    </source>
</evidence>
<dbReference type="GO" id="GO:0007267">
    <property type="term" value="P:cell-cell signaling"/>
    <property type="evidence" value="ECO:0007669"/>
    <property type="project" value="TreeGrafter"/>
</dbReference>
<sequence>MDNNNNKLELPPNIDDSANVSMSALPQQLPLPVVLVLSVPAILIILLTVFGNLLVLFFKARVGRTNTTLLVWNLGLTDFMVGVLVLPMGASYLLNRRWVFGQMLCRIWVGADVTFCTCSVVTICIISVDRYLAVTRPLRYKSVVTKLKVITVIILIWTFSLGILLATVRWESHQKTTENKTCYVGDEIRYLAHSVVFAFFLPASVTLTLYWRIYSLARNRQRALDRGFLMILGHNMNFLTNTLSQTTALRVHIGKNNGMVEHQRRVLRTHERIAKTLGVVSCSFLFCWLPFFTLYLLNHQCENCVPPLVLDIASWLGYCNSMLNPIIYSFTVKEFKRSAFRALVPIWRWVHGWCPKIVRKPPDASSTHRIARKRQQQVSTTPQQHRPPAAGCNATNAADARRRRMPTRERPSRARAGAIASLMVNTNCSIMQNTMTAELINRRTVEKCVEESGGTAAANEKWINKENKESNMSNHFDCKITMNGLLEESTAIRKTVSVAEQPKRSMIMLGENLNKMAQRMNTRRQSSLDELDTRRHSDSGGELFSRNGLVTTTLLLATSESICGGCEHSSIYSHQQHELVAAVNSINDGSRMCATTIDDHTCSLPTSTSFSSSLDSDLTASHSNRCVRMPCKLPLKKWKRRYSLHDMPSTMAKRNNGDDDKTSADERKCLKKMKWRHDVVKVRGAGGGHSRRKALFAAFKRTKNDGGDGRKNECAGGDVGNIDERSFSPTAAVGLWRRARAMASRRQVTRRRSGSGGSLAASIEEGRHKKKGQKRAKESEGAAATETKVIRQRNCCSTMREKKGQRDRGTANNTPGRETEWCHSGEPRGKAETDTMITTIKDSGDRKGENCCPCPMEQQRKRQREEKGGGGVAADTAGGVSGRQRDEKSGADTIQIVYVTDETPL</sequence>
<evidence type="ECO:0000259" key="12">
    <source>
        <dbReference type="PROSITE" id="PS50262"/>
    </source>
</evidence>
<dbReference type="GO" id="GO:0005886">
    <property type="term" value="C:plasma membrane"/>
    <property type="evidence" value="ECO:0007669"/>
    <property type="project" value="UniProtKB-SubCell"/>
</dbReference>
<keyword evidence="7 9" id="KW-0675">Receptor</keyword>
<organism evidence="13 14">
    <name type="scientific">Globodera rostochiensis</name>
    <name type="common">Golden nematode worm</name>
    <name type="synonym">Heterodera rostochiensis</name>
    <dbReference type="NCBI Taxonomy" id="31243"/>
    <lineage>
        <taxon>Eukaryota</taxon>
        <taxon>Metazoa</taxon>
        <taxon>Ecdysozoa</taxon>
        <taxon>Nematoda</taxon>
        <taxon>Chromadorea</taxon>
        <taxon>Rhabditida</taxon>
        <taxon>Tylenchina</taxon>
        <taxon>Tylenchomorpha</taxon>
        <taxon>Tylenchoidea</taxon>
        <taxon>Heteroderidae</taxon>
        <taxon>Heteroderinae</taxon>
        <taxon>Globodera</taxon>
    </lineage>
</organism>
<dbReference type="FunFam" id="1.20.1070.10:FF:000469">
    <property type="entry name" value="SERotonin/octopamine receptor family"/>
    <property type="match status" value="1"/>
</dbReference>
<evidence type="ECO:0000256" key="10">
    <source>
        <dbReference type="SAM" id="MobiDB-lite"/>
    </source>
</evidence>
<dbReference type="SUPFAM" id="SSF81321">
    <property type="entry name" value="Family A G protein-coupled receptor-like"/>
    <property type="match status" value="1"/>
</dbReference>
<dbReference type="AlphaFoldDB" id="A0A914HFD2"/>
<feature type="compositionally biased region" description="Basic and acidic residues" evidence="10">
    <location>
        <begin position="702"/>
        <end position="713"/>
    </location>
</feature>
<keyword evidence="4 11" id="KW-1133">Transmembrane helix</keyword>
<evidence type="ECO:0000256" key="11">
    <source>
        <dbReference type="SAM" id="Phobius"/>
    </source>
</evidence>
<dbReference type="GO" id="GO:0043410">
    <property type="term" value="P:positive regulation of MAPK cascade"/>
    <property type="evidence" value="ECO:0007669"/>
    <property type="project" value="TreeGrafter"/>
</dbReference>
<evidence type="ECO:0000256" key="5">
    <source>
        <dbReference type="ARBA" id="ARBA00023040"/>
    </source>
</evidence>
<dbReference type="CDD" id="cd14967">
    <property type="entry name" value="7tmA_amine_R-like"/>
    <property type="match status" value="1"/>
</dbReference>
<feature type="transmembrane region" description="Helical" evidence="11">
    <location>
        <begin position="273"/>
        <end position="297"/>
    </location>
</feature>
<comment type="similarity">
    <text evidence="9">Belongs to the G-protein coupled receptor 1 family.</text>
</comment>
<feature type="transmembrane region" description="Helical" evidence="11">
    <location>
        <begin position="31"/>
        <end position="58"/>
    </location>
</feature>
<evidence type="ECO:0000256" key="8">
    <source>
        <dbReference type="ARBA" id="ARBA00023224"/>
    </source>
</evidence>
<comment type="subcellular location">
    <subcellularLocation>
        <location evidence="1">Cell membrane</location>
        <topology evidence="1">Multi-pass membrane protein</topology>
    </subcellularLocation>
</comment>
<evidence type="ECO:0000256" key="6">
    <source>
        <dbReference type="ARBA" id="ARBA00023136"/>
    </source>
</evidence>
<proteinExistence type="inferred from homology"/>
<feature type="transmembrane region" description="Helical" evidence="11">
    <location>
        <begin position="70"/>
        <end position="94"/>
    </location>
</feature>
<dbReference type="PANTHER" id="PTHR24248">
    <property type="entry name" value="ADRENERGIC RECEPTOR-RELATED G-PROTEIN COUPLED RECEPTOR"/>
    <property type="match status" value="1"/>
</dbReference>
<dbReference type="PROSITE" id="PS00237">
    <property type="entry name" value="G_PROTEIN_RECEP_F1_1"/>
    <property type="match status" value="1"/>
</dbReference>
<dbReference type="GO" id="GO:0007204">
    <property type="term" value="P:positive regulation of cytosolic calcium ion concentration"/>
    <property type="evidence" value="ECO:0007669"/>
    <property type="project" value="TreeGrafter"/>
</dbReference>
<feature type="region of interest" description="Disordered" evidence="10">
    <location>
        <begin position="743"/>
        <end position="905"/>
    </location>
</feature>
<keyword evidence="8 9" id="KW-0807">Transducer</keyword>
<feature type="region of interest" description="Disordered" evidence="10">
    <location>
        <begin position="702"/>
        <end position="725"/>
    </location>
</feature>
<feature type="region of interest" description="Disordered" evidence="10">
    <location>
        <begin position="362"/>
        <end position="415"/>
    </location>
</feature>
<dbReference type="PRINTS" id="PR00237">
    <property type="entry name" value="GPCRRHODOPSN"/>
</dbReference>
<dbReference type="Gene3D" id="1.20.1070.10">
    <property type="entry name" value="Rhodopsin 7-helix transmembrane proteins"/>
    <property type="match status" value="1"/>
</dbReference>
<keyword evidence="6 11" id="KW-0472">Membrane</keyword>
<dbReference type="GO" id="GO:0071880">
    <property type="term" value="P:adenylate cyclase-activating adrenergic receptor signaling pathway"/>
    <property type="evidence" value="ECO:0007669"/>
    <property type="project" value="TreeGrafter"/>
</dbReference>
<keyword evidence="2" id="KW-1003">Cell membrane</keyword>
<protein>
    <submittedName>
        <fullName evidence="14">G-protein coupled receptors family 1 profile domain-containing protein</fullName>
    </submittedName>
</protein>
<dbReference type="PROSITE" id="PS50262">
    <property type="entry name" value="G_PROTEIN_RECEP_F1_2"/>
    <property type="match status" value="1"/>
</dbReference>
<evidence type="ECO:0000313" key="14">
    <source>
        <dbReference type="WBParaSite" id="Gr19_v10_g16638.t1"/>
    </source>
</evidence>
<dbReference type="GO" id="GO:0004937">
    <property type="term" value="F:alpha1-adrenergic receptor activity"/>
    <property type="evidence" value="ECO:0007669"/>
    <property type="project" value="TreeGrafter"/>
</dbReference>
<evidence type="ECO:0000256" key="7">
    <source>
        <dbReference type="ARBA" id="ARBA00023170"/>
    </source>
</evidence>
<dbReference type="InterPro" id="IPR017452">
    <property type="entry name" value="GPCR_Rhodpsn_7TM"/>
</dbReference>
<name>A0A914HFD2_GLORO</name>
<dbReference type="PANTHER" id="PTHR24248:SF72">
    <property type="entry name" value="G-PROTEIN COUPLED RECEPTORS FAMILY 1 PROFILE DOMAIN-CONTAINING PROTEIN"/>
    <property type="match status" value="1"/>
</dbReference>
<dbReference type="Pfam" id="PF00001">
    <property type="entry name" value="7tm_1"/>
    <property type="match status" value="1"/>
</dbReference>
<feature type="domain" description="G-protein coupled receptors family 1 profile" evidence="12">
    <location>
        <begin position="41"/>
        <end position="328"/>
    </location>
</feature>
<keyword evidence="3 9" id="KW-0812">Transmembrane</keyword>
<reference evidence="14" key="1">
    <citation type="submission" date="2022-11" db="UniProtKB">
        <authorList>
            <consortium name="WormBaseParasite"/>
        </authorList>
    </citation>
    <scope>IDENTIFICATION</scope>
</reference>
<evidence type="ECO:0000256" key="3">
    <source>
        <dbReference type="ARBA" id="ARBA00022692"/>
    </source>
</evidence>
<evidence type="ECO:0000256" key="4">
    <source>
        <dbReference type="ARBA" id="ARBA00022989"/>
    </source>
</evidence>
<feature type="transmembrane region" description="Helical" evidence="11">
    <location>
        <begin position="149"/>
        <end position="170"/>
    </location>
</feature>
<feature type="compositionally biased region" description="Low complexity" evidence="10">
    <location>
        <begin position="389"/>
        <end position="398"/>
    </location>
</feature>
<dbReference type="Proteomes" id="UP000887572">
    <property type="component" value="Unplaced"/>
</dbReference>
<accession>A0A914HFD2</accession>
<evidence type="ECO:0000256" key="9">
    <source>
        <dbReference type="RuleBase" id="RU000688"/>
    </source>
</evidence>
<feature type="transmembrane region" description="Helical" evidence="11">
    <location>
        <begin position="106"/>
        <end position="128"/>
    </location>
</feature>
<feature type="compositionally biased region" description="Basic and acidic residues" evidence="10">
    <location>
        <begin position="817"/>
        <end position="833"/>
    </location>
</feature>
<feature type="compositionally biased region" description="Basic and acidic residues" evidence="10">
    <location>
        <begin position="799"/>
        <end position="809"/>
    </location>
</feature>
<evidence type="ECO:0000256" key="1">
    <source>
        <dbReference type="ARBA" id="ARBA00004651"/>
    </source>
</evidence>